<accession>G7WQW4</accession>
<dbReference type="Proteomes" id="UP000005877">
    <property type="component" value="Chromosome"/>
</dbReference>
<name>G7WQW4_METH6</name>
<organism evidence="1 2">
    <name type="scientific">Methanothrix harundinacea (strain 6Ac)</name>
    <name type="common">Methanosaeta harundinacea</name>
    <dbReference type="NCBI Taxonomy" id="1110509"/>
    <lineage>
        <taxon>Archaea</taxon>
        <taxon>Methanobacteriati</taxon>
        <taxon>Methanobacteriota</taxon>
        <taxon>Stenosarchaea group</taxon>
        <taxon>Methanomicrobia</taxon>
        <taxon>Methanotrichales</taxon>
        <taxon>Methanotrichaceae</taxon>
        <taxon>Methanothrix</taxon>
    </lineage>
</organism>
<keyword evidence="2" id="KW-1185">Reference proteome</keyword>
<gene>
    <name evidence="1" type="ordered locus">Mhar_1749</name>
</gene>
<proteinExistence type="predicted"/>
<reference evidence="1 2" key="1">
    <citation type="journal article" date="2012" name="PLoS ONE">
        <title>The genome characteristics and predicted function of methyl-group oxidation pathway in the obligate aceticlastic methanogens, Methanosaeta spp.</title>
        <authorList>
            <person name="Zhu J."/>
            <person name="Zheng H."/>
            <person name="Ai G."/>
            <person name="Zhang G."/>
            <person name="Liu D."/>
            <person name="Liu X."/>
            <person name="Dong X."/>
        </authorList>
    </citation>
    <scope>NUCLEOTIDE SEQUENCE [LARGE SCALE GENOMIC DNA]</scope>
    <source>
        <strain evidence="1 2">6Ac</strain>
    </source>
</reference>
<sequence>MIGEDIEGTSKGIPEGYELWITVYPDGVNRHFPQDKRNLPIIMMANGDWTAEAVIGSPPDHDMEFKLYAILADETANAEILEYLDGCIVNESWPGLEQLPDGAEIYDYVTVIRE</sequence>
<protein>
    <submittedName>
        <fullName evidence="1">Uncharacterized protein</fullName>
    </submittedName>
</protein>
<evidence type="ECO:0000313" key="2">
    <source>
        <dbReference type="Proteomes" id="UP000005877"/>
    </source>
</evidence>
<dbReference type="EMBL" id="CP003117">
    <property type="protein sequence ID" value="AET65107.1"/>
    <property type="molecule type" value="Genomic_DNA"/>
</dbReference>
<dbReference type="KEGG" id="mhi:Mhar_1749"/>
<evidence type="ECO:0000313" key="1">
    <source>
        <dbReference type="EMBL" id="AET65107.1"/>
    </source>
</evidence>
<dbReference type="HOGENOM" id="CLU_2115481_0_0_2"/>
<dbReference type="AlphaFoldDB" id="G7WQW4"/>